<evidence type="ECO:0000256" key="1">
    <source>
        <dbReference type="ARBA" id="ARBA00004418"/>
    </source>
</evidence>
<evidence type="ECO:0000256" key="2">
    <source>
        <dbReference type="ARBA" id="ARBA00005695"/>
    </source>
</evidence>
<feature type="signal peptide" evidence="5">
    <location>
        <begin position="1"/>
        <end position="25"/>
    </location>
</feature>
<feature type="chain" id="PRO_5015507076" evidence="5">
    <location>
        <begin position="26"/>
        <end position="502"/>
    </location>
</feature>
<dbReference type="Gene3D" id="3.90.76.10">
    <property type="entry name" value="Dipeptide-binding Protein, Domain 1"/>
    <property type="match status" value="1"/>
</dbReference>
<proteinExistence type="inferred from homology"/>
<dbReference type="RefSeq" id="WP_107662354.1">
    <property type="nucleotide sequence ID" value="NZ_PZKG01000006.1"/>
</dbReference>
<dbReference type="CDD" id="cd00995">
    <property type="entry name" value="PBP2_NikA_DppA_OppA_like"/>
    <property type="match status" value="1"/>
</dbReference>
<dbReference type="Proteomes" id="UP000241010">
    <property type="component" value="Unassembled WGS sequence"/>
</dbReference>
<dbReference type="InterPro" id="IPR039424">
    <property type="entry name" value="SBP_5"/>
</dbReference>
<evidence type="ECO:0000256" key="3">
    <source>
        <dbReference type="ARBA" id="ARBA00022448"/>
    </source>
</evidence>
<accession>A0A2T4JZM2</accession>
<dbReference type="InterPro" id="IPR000914">
    <property type="entry name" value="SBP_5_dom"/>
</dbReference>
<name>A0A2T4JZM2_9RHOB</name>
<feature type="domain" description="Solute-binding protein family 5" evidence="6">
    <location>
        <begin position="70"/>
        <end position="411"/>
    </location>
</feature>
<evidence type="ECO:0000256" key="4">
    <source>
        <dbReference type="ARBA" id="ARBA00022729"/>
    </source>
</evidence>
<keyword evidence="8" id="KW-1185">Reference proteome</keyword>
<gene>
    <name evidence="7" type="ORF">C5F48_02420</name>
</gene>
<dbReference type="GO" id="GO:0043190">
    <property type="term" value="C:ATP-binding cassette (ABC) transporter complex"/>
    <property type="evidence" value="ECO:0007669"/>
    <property type="project" value="InterPro"/>
</dbReference>
<evidence type="ECO:0000256" key="5">
    <source>
        <dbReference type="SAM" id="SignalP"/>
    </source>
</evidence>
<organism evidence="7 8">
    <name type="scientific">Cereibacter changlensis JA139</name>
    <dbReference type="NCBI Taxonomy" id="1188249"/>
    <lineage>
        <taxon>Bacteria</taxon>
        <taxon>Pseudomonadati</taxon>
        <taxon>Pseudomonadota</taxon>
        <taxon>Alphaproteobacteria</taxon>
        <taxon>Rhodobacterales</taxon>
        <taxon>Paracoccaceae</taxon>
        <taxon>Cereibacter</taxon>
    </lineage>
</organism>
<dbReference type="OrthoDB" id="9803988at2"/>
<dbReference type="InterPro" id="IPR030678">
    <property type="entry name" value="Peptide/Ni-bd"/>
</dbReference>
<comment type="caution">
    <text evidence="7">The sequence shown here is derived from an EMBL/GenBank/DDBJ whole genome shotgun (WGS) entry which is preliminary data.</text>
</comment>
<keyword evidence="4 5" id="KW-0732">Signal</keyword>
<sequence length="502" mass="54603">MIPRMTMKALLLATAVAMTGLAAQAETLRVAMSSDPLSLDPIATSDNGSIWTQLLIFDTLIRPDRTGEGLEPGLAESWTVSEDGLTLTFKLRDAKFSDGTPVTAEDVQFSIARAASEASGWGRFYRPITGFQIMNDHEIVMTLAEPFTPAFNNLALFAAAILPKAQVEAKGEAFFEAPVGSGPFVLKAWNRGSKIELEKNPHYWQEGKPHVDAAVLEIVTEPSARVIKLEAGEVDIALDPPLNQLEALDAKDGISVGQTIPYRADFVQLNTTKKPFDDERVRQALNLAVDKEALVQGVLYGAGKPAASAMPVMAYADPDLTPYAYDPARAKELLAEAGYAGGFEAQLVVDSGAATSRNAAIALQAMLQQVGVKLKVQMLEGGTQWETTKAGNYEMSVSYTTSDTIDPDQIIGFVGVNPERANAYHTEWRSDRLNELYAAERKALDGPERGEMFQEMVQILHDGAPYIFLYHPASAWAVKDGVKGFEVLPTSNFRLEEVSIEN</sequence>
<evidence type="ECO:0000259" key="6">
    <source>
        <dbReference type="Pfam" id="PF00496"/>
    </source>
</evidence>
<dbReference type="PANTHER" id="PTHR30290:SF9">
    <property type="entry name" value="OLIGOPEPTIDE-BINDING PROTEIN APPA"/>
    <property type="match status" value="1"/>
</dbReference>
<dbReference type="GO" id="GO:1904680">
    <property type="term" value="F:peptide transmembrane transporter activity"/>
    <property type="evidence" value="ECO:0007669"/>
    <property type="project" value="TreeGrafter"/>
</dbReference>
<dbReference type="AlphaFoldDB" id="A0A2T4JZM2"/>
<comment type="similarity">
    <text evidence="2">Belongs to the bacterial solute-binding protein 5 family.</text>
</comment>
<reference evidence="7 8" key="1">
    <citation type="submission" date="2018-03" db="EMBL/GenBank/DDBJ databases">
        <title>Cereibacter changlensis.</title>
        <authorList>
            <person name="Meyer T.E."/>
            <person name="Miller S."/>
            <person name="Lodha T."/>
            <person name="Gandham S."/>
            <person name="Chintalapati S."/>
            <person name="Chintalapati V.R."/>
        </authorList>
    </citation>
    <scope>NUCLEOTIDE SEQUENCE [LARGE SCALE GENOMIC DNA]</scope>
    <source>
        <strain evidence="7 8">JA139</strain>
    </source>
</reference>
<dbReference type="PANTHER" id="PTHR30290">
    <property type="entry name" value="PERIPLASMIC BINDING COMPONENT OF ABC TRANSPORTER"/>
    <property type="match status" value="1"/>
</dbReference>
<dbReference type="GO" id="GO:0015833">
    <property type="term" value="P:peptide transport"/>
    <property type="evidence" value="ECO:0007669"/>
    <property type="project" value="TreeGrafter"/>
</dbReference>
<evidence type="ECO:0000313" key="8">
    <source>
        <dbReference type="Proteomes" id="UP000241010"/>
    </source>
</evidence>
<comment type="subcellular location">
    <subcellularLocation>
        <location evidence="1">Periplasm</location>
    </subcellularLocation>
</comment>
<dbReference type="EMBL" id="PZKG01000006">
    <property type="protein sequence ID" value="PTE23375.1"/>
    <property type="molecule type" value="Genomic_DNA"/>
</dbReference>
<evidence type="ECO:0000313" key="7">
    <source>
        <dbReference type="EMBL" id="PTE23375.1"/>
    </source>
</evidence>
<dbReference type="Pfam" id="PF00496">
    <property type="entry name" value="SBP_bac_5"/>
    <property type="match status" value="1"/>
</dbReference>
<dbReference type="GO" id="GO:0030288">
    <property type="term" value="C:outer membrane-bounded periplasmic space"/>
    <property type="evidence" value="ECO:0007669"/>
    <property type="project" value="UniProtKB-ARBA"/>
</dbReference>
<dbReference type="PIRSF" id="PIRSF002741">
    <property type="entry name" value="MppA"/>
    <property type="match status" value="1"/>
</dbReference>
<dbReference type="Gene3D" id="3.10.105.10">
    <property type="entry name" value="Dipeptide-binding Protein, Domain 3"/>
    <property type="match status" value="1"/>
</dbReference>
<dbReference type="Gene3D" id="3.40.190.10">
    <property type="entry name" value="Periplasmic binding protein-like II"/>
    <property type="match status" value="1"/>
</dbReference>
<dbReference type="SUPFAM" id="SSF53850">
    <property type="entry name" value="Periplasmic binding protein-like II"/>
    <property type="match status" value="1"/>
</dbReference>
<protein>
    <submittedName>
        <fullName evidence="7">ABC transporter substrate-binding protein</fullName>
    </submittedName>
</protein>
<keyword evidence="3" id="KW-0813">Transport</keyword>